<keyword evidence="1" id="KW-0346">Stress response</keyword>
<dbReference type="PROSITE" id="PS01031">
    <property type="entry name" value="SHSP"/>
    <property type="match status" value="1"/>
</dbReference>
<dbReference type="InterPro" id="IPR037913">
    <property type="entry name" value="ACD_IbpA/B"/>
</dbReference>
<evidence type="ECO:0000259" key="4">
    <source>
        <dbReference type="PROSITE" id="PS01031"/>
    </source>
</evidence>
<feature type="domain" description="SHSP" evidence="4">
    <location>
        <begin position="34"/>
        <end position="147"/>
    </location>
</feature>
<dbReference type="RefSeq" id="WP_005880674.1">
    <property type="nucleotide sequence ID" value="NZ_CP019430.1"/>
</dbReference>
<dbReference type="AlphaFoldDB" id="C3X9M1"/>
<name>C3X9M1_OXAFO</name>
<keyword evidence="6" id="KW-1185">Reference proteome</keyword>
<proteinExistence type="inferred from homology"/>
<accession>C3X9M1</accession>
<dbReference type="PANTHER" id="PTHR47062">
    <property type="match status" value="1"/>
</dbReference>
<dbReference type="CDD" id="cd06470">
    <property type="entry name" value="ACD_IbpA-B_like"/>
    <property type="match status" value="1"/>
</dbReference>
<dbReference type="GeneID" id="77135112"/>
<evidence type="ECO:0000256" key="2">
    <source>
        <dbReference type="PROSITE-ProRule" id="PRU00285"/>
    </source>
</evidence>
<evidence type="ECO:0000256" key="3">
    <source>
        <dbReference type="RuleBase" id="RU003616"/>
    </source>
</evidence>
<dbReference type="Gene3D" id="2.60.40.790">
    <property type="match status" value="1"/>
</dbReference>
<dbReference type="SUPFAM" id="SSF49764">
    <property type="entry name" value="HSP20-like chaperones"/>
    <property type="match status" value="1"/>
</dbReference>
<dbReference type="OrthoDB" id="9810618at2"/>
<dbReference type="STRING" id="847.BRW83_1228"/>
<dbReference type="HOGENOM" id="CLU_046737_4_2_4"/>
<dbReference type="Proteomes" id="UP000005089">
    <property type="component" value="Unassembled WGS sequence"/>
</dbReference>
<dbReference type="Pfam" id="PF00011">
    <property type="entry name" value="HSP20"/>
    <property type="match status" value="1"/>
</dbReference>
<comment type="similarity">
    <text evidence="2 3">Belongs to the small heat shock protein (HSP20) family.</text>
</comment>
<reference evidence="5 6" key="1">
    <citation type="submission" date="2009-02" db="EMBL/GenBank/DDBJ databases">
        <title>The Genome Sequence of Oxalobacter formigenes OXCC13.</title>
        <authorList>
            <consortium name="The Broad Institute Genome Sequencing Platform"/>
            <person name="Ward D."/>
            <person name="Young S.K."/>
            <person name="Kodira C.D."/>
            <person name="Zeng Q."/>
            <person name="Koehrsen M."/>
            <person name="Alvarado L."/>
            <person name="Berlin A."/>
            <person name="Borenstein D."/>
            <person name="Chen Z."/>
            <person name="Engels R."/>
            <person name="Freedman E."/>
            <person name="Gellesch M."/>
            <person name="Goldberg J."/>
            <person name="Griggs A."/>
            <person name="Gujja S."/>
            <person name="Heiman D."/>
            <person name="Hepburn T."/>
            <person name="Howarth C."/>
            <person name="Jen D."/>
            <person name="Larson L."/>
            <person name="Lewis B."/>
            <person name="Mehta T."/>
            <person name="Park D."/>
            <person name="Pearson M."/>
            <person name="Roberts A."/>
            <person name="Saif S."/>
            <person name="Shea T."/>
            <person name="Shenoy N."/>
            <person name="Sisk P."/>
            <person name="Stolte C."/>
            <person name="Sykes S."/>
            <person name="Walk T."/>
            <person name="White J."/>
            <person name="Yandava C."/>
            <person name="Allison M.J."/>
            <person name="Lander E."/>
            <person name="Nusbaum C."/>
            <person name="Galagan J."/>
            <person name="Birren B."/>
        </authorList>
    </citation>
    <scope>NUCLEOTIDE SEQUENCE [LARGE SCALE GENOMIC DNA]</scope>
    <source>
        <strain evidence="5 6">OXCC13</strain>
    </source>
</reference>
<dbReference type="eggNOG" id="COG0071">
    <property type="taxonomic scope" value="Bacteria"/>
</dbReference>
<dbReference type="PANTHER" id="PTHR47062:SF1">
    <property type="entry name" value="SMALL HEAT SHOCK PROTEIN IBPA"/>
    <property type="match status" value="1"/>
</dbReference>
<evidence type="ECO:0000256" key="1">
    <source>
        <dbReference type="ARBA" id="ARBA00023016"/>
    </source>
</evidence>
<organism evidence="5 6">
    <name type="scientific">Oxalobacter formigenes OXCC13</name>
    <dbReference type="NCBI Taxonomy" id="556269"/>
    <lineage>
        <taxon>Bacteria</taxon>
        <taxon>Pseudomonadati</taxon>
        <taxon>Pseudomonadota</taxon>
        <taxon>Betaproteobacteria</taxon>
        <taxon>Burkholderiales</taxon>
        <taxon>Oxalobacteraceae</taxon>
        <taxon>Oxalobacter</taxon>
    </lineage>
</organism>
<evidence type="ECO:0000313" key="6">
    <source>
        <dbReference type="Proteomes" id="UP000005089"/>
    </source>
</evidence>
<dbReference type="EMBL" id="GG658170">
    <property type="protein sequence ID" value="EEO29897.1"/>
    <property type="molecule type" value="Genomic_DNA"/>
</dbReference>
<dbReference type="InterPro" id="IPR008978">
    <property type="entry name" value="HSP20-like_chaperone"/>
</dbReference>
<gene>
    <name evidence="5" type="ORF">OFBG_00925</name>
</gene>
<dbReference type="InterPro" id="IPR002068">
    <property type="entry name" value="A-crystallin/Hsp20_dom"/>
</dbReference>
<evidence type="ECO:0000313" key="5">
    <source>
        <dbReference type="EMBL" id="EEO29897.1"/>
    </source>
</evidence>
<sequence length="158" mass="17801">MITRTLSLMPTFSDSLFSDRLNRIDNLFSKLTGDEPLSTLPSYDIVRMDETHLDIVVGLPGWSIDDIEVLSQGGQLSISGKQREDKQNKGHTYLYRGLMRSNFNLSFSLPEYVKVKNANLKDGLLTVSLLKEIPESEKIQKIAINYHEGNPTKAISNN</sequence>
<protein>
    <submittedName>
        <fullName evidence="5">Hsp20/alpha crystallin family protein</fullName>
    </submittedName>
</protein>